<dbReference type="InterPro" id="IPR003356">
    <property type="entry name" value="DNA_methylase_A-5"/>
</dbReference>
<keyword evidence="5" id="KW-0949">S-adenosyl-L-methionine</keyword>
<dbReference type="GO" id="GO:0032259">
    <property type="term" value="P:methylation"/>
    <property type="evidence" value="ECO:0007669"/>
    <property type="project" value="UniProtKB-KW"/>
</dbReference>
<dbReference type="REBASE" id="47596">
    <property type="entry name" value="M.Hce7128ORF8480P"/>
</dbReference>
<organism evidence="9 10">
    <name type="scientific">Helicobacter cetorum (strain ATCC BAA-429 / MIT 00-7128)</name>
    <dbReference type="NCBI Taxonomy" id="182217"/>
    <lineage>
        <taxon>Bacteria</taxon>
        <taxon>Pseudomonadati</taxon>
        <taxon>Campylobacterota</taxon>
        <taxon>Epsilonproteobacteria</taxon>
        <taxon>Campylobacterales</taxon>
        <taxon>Helicobacteraceae</taxon>
        <taxon>Helicobacter</taxon>
    </lineage>
</organism>
<keyword evidence="4" id="KW-0808">Transferase</keyword>
<dbReference type="SUPFAM" id="SSF53335">
    <property type="entry name" value="S-adenosyl-L-methionine-dependent methyltransferases"/>
    <property type="match status" value="1"/>
</dbReference>
<dbReference type="NCBIfam" id="TIGR00497">
    <property type="entry name" value="hsdM"/>
    <property type="match status" value="1"/>
</dbReference>
<dbReference type="KEGG" id="hce:HCW_08480"/>
<protein>
    <recommendedName>
        <fullName evidence="2">site-specific DNA-methyltransferase (adenine-specific)</fullName>
        <ecNumber evidence="2">2.1.1.72</ecNumber>
    </recommendedName>
</protein>
<evidence type="ECO:0000313" key="10">
    <source>
        <dbReference type="Proteomes" id="UP000005010"/>
    </source>
</evidence>
<dbReference type="PRINTS" id="PR00507">
    <property type="entry name" value="N12N6MTFRASE"/>
</dbReference>
<comment type="catalytic activity">
    <reaction evidence="7">
        <text>a 2'-deoxyadenosine in DNA + S-adenosyl-L-methionine = an N(6)-methyl-2'-deoxyadenosine in DNA + S-adenosyl-L-homocysteine + H(+)</text>
        <dbReference type="Rhea" id="RHEA:15197"/>
        <dbReference type="Rhea" id="RHEA-COMP:12418"/>
        <dbReference type="Rhea" id="RHEA-COMP:12419"/>
        <dbReference type="ChEBI" id="CHEBI:15378"/>
        <dbReference type="ChEBI" id="CHEBI:57856"/>
        <dbReference type="ChEBI" id="CHEBI:59789"/>
        <dbReference type="ChEBI" id="CHEBI:90615"/>
        <dbReference type="ChEBI" id="CHEBI:90616"/>
        <dbReference type="EC" id="2.1.1.72"/>
    </reaction>
</comment>
<dbReference type="InterPro" id="IPR051537">
    <property type="entry name" value="DNA_Adenine_Mtase"/>
</dbReference>
<dbReference type="eggNOG" id="COG0286">
    <property type="taxonomic scope" value="Bacteria"/>
</dbReference>
<evidence type="ECO:0000256" key="7">
    <source>
        <dbReference type="ARBA" id="ARBA00047942"/>
    </source>
</evidence>
<dbReference type="Pfam" id="PF02384">
    <property type="entry name" value="N6_Mtase"/>
    <property type="match status" value="1"/>
</dbReference>
<keyword evidence="6" id="KW-0680">Restriction system</keyword>
<dbReference type="EMBL" id="CP003479">
    <property type="protein sequence ID" value="AFI04951.1"/>
    <property type="molecule type" value="Genomic_DNA"/>
</dbReference>
<feature type="domain" description="DNA methylase adenine-specific" evidence="8">
    <location>
        <begin position="23"/>
        <end position="292"/>
    </location>
</feature>
<proteinExistence type="inferred from homology"/>
<evidence type="ECO:0000256" key="6">
    <source>
        <dbReference type="ARBA" id="ARBA00022747"/>
    </source>
</evidence>
<dbReference type="PANTHER" id="PTHR42933:SF1">
    <property type="entry name" value="SITE-SPECIFIC DNA-METHYLTRANSFERASE (ADENINE-SPECIFIC)"/>
    <property type="match status" value="1"/>
</dbReference>
<evidence type="ECO:0000313" key="9">
    <source>
        <dbReference type="EMBL" id="AFI04951.1"/>
    </source>
</evidence>
<dbReference type="GO" id="GO:0003677">
    <property type="term" value="F:DNA binding"/>
    <property type="evidence" value="ECO:0007669"/>
    <property type="project" value="InterPro"/>
</dbReference>
<dbReference type="STRING" id="182217.HCW_08480"/>
<dbReference type="InterPro" id="IPR002052">
    <property type="entry name" value="DNA_methylase_N6_adenine_CS"/>
</dbReference>
<dbReference type="InterPro" id="IPR029063">
    <property type="entry name" value="SAM-dependent_MTases_sf"/>
</dbReference>
<keyword evidence="3" id="KW-0489">Methyltransferase</keyword>
<dbReference type="HOGENOM" id="CLU_013049_0_1_7"/>
<sequence>MSHLLYKITHAHLEKTPYFLDKNPISVYDPCCGSGSLLLQFARNNYSYQFYGQEKNPLNYDLARMNMFLHGVDFSNFNIRCEDTLLNPKHAKEGAIRHGFDIIVSNPPFSYGKDIKGGWYKKEKKLLELDERFRMVGALAPSSKADLAFILHMCDLLSHYGMCASVIANGALYRANSEAKIREYLIKRDFVDCVIALPNDLFFGTTIPASIIILRKNKFKECEKNNVLLIDASKLFERKDTKNQLNDTHIAKILEAYALRQAIENFCYLKTKEELQTNGYNLSVPSSIEEQEKINIKDLNLELEEIIKTQNLKRSFLDNLINELERGY</sequence>
<evidence type="ECO:0000259" key="8">
    <source>
        <dbReference type="Pfam" id="PF02384"/>
    </source>
</evidence>
<dbReference type="EC" id="2.1.1.72" evidence="2"/>
<comment type="similarity">
    <text evidence="1">Belongs to the N(4)/N(6)-methyltransferase family.</text>
</comment>
<dbReference type="CDD" id="cd02440">
    <property type="entry name" value="AdoMet_MTases"/>
    <property type="match status" value="1"/>
</dbReference>
<evidence type="ECO:0000256" key="1">
    <source>
        <dbReference type="ARBA" id="ARBA00006594"/>
    </source>
</evidence>
<evidence type="ECO:0000256" key="4">
    <source>
        <dbReference type="ARBA" id="ARBA00022679"/>
    </source>
</evidence>
<dbReference type="PATRIC" id="fig|182217.3.peg.1800"/>
<dbReference type="PANTHER" id="PTHR42933">
    <property type="entry name" value="SLR6095 PROTEIN"/>
    <property type="match status" value="1"/>
</dbReference>
<dbReference type="GO" id="GO:0009307">
    <property type="term" value="P:DNA restriction-modification system"/>
    <property type="evidence" value="ECO:0007669"/>
    <property type="project" value="UniProtKB-KW"/>
</dbReference>
<evidence type="ECO:0000256" key="5">
    <source>
        <dbReference type="ARBA" id="ARBA00022691"/>
    </source>
</evidence>
<evidence type="ECO:0000256" key="3">
    <source>
        <dbReference type="ARBA" id="ARBA00022603"/>
    </source>
</evidence>
<name>I0EPT2_HELC0</name>
<dbReference type="InterPro" id="IPR004546">
    <property type="entry name" value="Restrct_endonuc_T1M"/>
</dbReference>
<accession>I0EPT2</accession>
<dbReference type="Proteomes" id="UP000005010">
    <property type="component" value="Chromosome"/>
</dbReference>
<dbReference type="PROSITE" id="PS00092">
    <property type="entry name" value="N6_MTASE"/>
    <property type="match status" value="1"/>
</dbReference>
<dbReference type="Gene3D" id="3.40.50.150">
    <property type="entry name" value="Vaccinia Virus protein VP39"/>
    <property type="match status" value="1"/>
</dbReference>
<dbReference type="GO" id="GO:0008170">
    <property type="term" value="F:N-methyltransferase activity"/>
    <property type="evidence" value="ECO:0007669"/>
    <property type="project" value="InterPro"/>
</dbReference>
<dbReference type="GO" id="GO:0009007">
    <property type="term" value="F:site-specific DNA-methyltransferase (adenine-specific) activity"/>
    <property type="evidence" value="ECO:0007669"/>
    <property type="project" value="UniProtKB-EC"/>
</dbReference>
<keyword evidence="10" id="KW-1185">Reference proteome</keyword>
<evidence type="ECO:0000256" key="2">
    <source>
        <dbReference type="ARBA" id="ARBA00011900"/>
    </source>
</evidence>
<dbReference type="AlphaFoldDB" id="I0EPT2"/>
<reference evidence="10" key="1">
    <citation type="submission" date="2012-04" db="EMBL/GenBank/DDBJ databases">
        <title>Complete genome sequence of Helicobacter cetorum strain MIT 00-7128.</title>
        <authorList>
            <person name="Kersulyte D."/>
            <person name="Berg D.E."/>
        </authorList>
    </citation>
    <scope>NUCLEOTIDE SEQUENCE [LARGE SCALE GENOMIC DNA]</scope>
    <source>
        <strain evidence="10">MIT 00-7128</strain>
    </source>
</reference>
<gene>
    <name evidence="9" type="ordered locus">HCW_08480</name>
</gene>